<dbReference type="GO" id="GO:0045087">
    <property type="term" value="P:innate immune response"/>
    <property type="evidence" value="ECO:0007669"/>
    <property type="project" value="TreeGrafter"/>
</dbReference>
<evidence type="ECO:0000256" key="4">
    <source>
        <dbReference type="SAM" id="MobiDB-lite"/>
    </source>
</evidence>
<protein>
    <submittedName>
        <fullName evidence="7">Protein spaetzle</fullName>
    </submittedName>
</protein>
<dbReference type="GO" id="GO:0005615">
    <property type="term" value="C:extracellular space"/>
    <property type="evidence" value="ECO:0007669"/>
    <property type="project" value="UniProtKB-ARBA"/>
</dbReference>
<dbReference type="CTD" id="43256"/>
<feature type="region of interest" description="Disordered" evidence="4">
    <location>
        <begin position="99"/>
        <end position="125"/>
    </location>
</feature>
<dbReference type="GeneID" id="115621318"/>
<dbReference type="PANTHER" id="PTHR23199">
    <property type="entry name" value="NEUROTROPHIN 1-RELATED"/>
    <property type="match status" value="1"/>
</dbReference>
<evidence type="ECO:0000313" key="6">
    <source>
        <dbReference type="Proteomes" id="UP000504634"/>
    </source>
</evidence>
<dbReference type="RefSeq" id="XP_030370797.1">
    <property type="nucleotide sequence ID" value="XM_030514937.1"/>
</dbReference>
<dbReference type="Proteomes" id="UP000504634">
    <property type="component" value="Unplaced"/>
</dbReference>
<dbReference type="AlphaFoldDB" id="A0A6J2T783"/>
<accession>A0A6J2T783</accession>
<dbReference type="InterPro" id="IPR029034">
    <property type="entry name" value="Cystine-knot_cytokine"/>
</dbReference>
<feature type="domain" description="Spaetzle" evidence="5">
    <location>
        <begin position="264"/>
        <end position="361"/>
    </location>
</feature>
<proteinExistence type="predicted"/>
<keyword evidence="1" id="KW-0732">Signal</keyword>
<feature type="compositionally biased region" description="Low complexity" evidence="4">
    <location>
        <begin position="161"/>
        <end position="172"/>
    </location>
</feature>
<dbReference type="Pfam" id="PF16077">
    <property type="entry name" value="Spaetzle"/>
    <property type="match status" value="1"/>
</dbReference>
<dbReference type="InterPro" id="IPR032104">
    <property type="entry name" value="Spaetzle"/>
</dbReference>
<dbReference type="GO" id="GO:0005121">
    <property type="term" value="F:Toll binding"/>
    <property type="evidence" value="ECO:0007669"/>
    <property type="project" value="TreeGrafter"/>
</dbReference>
<dbReference type="InterPro" id="IPR052444">
    <property type="entry name" value="Spz/Toll_ligand-like"/>
</dbReference>
<evidence type="ECO:0000256" key="2">
    <source>
        <dbReference type="ARBA" id="ARBA00023157"/>
    </source>
</evidence>
<feature type="region of interest" description="Disordered" evidence="4">
    <location>
        <begin position="1"/>
        <end position="42"/>
    </location>
</feature>
<evidence type="ECO:0000256" key="3">
    <source>
        <dbReference type="ARBA" id="ARBA00023180"/>
    </source>
</evidence>
<reference evidence="7" key="1">
    <citation type="submission" date="2025-08" db="UniProtKB">
        <authorList>
            <consortium name="RefSeq"/>
        </authorList>
    </citation>
    <scope>IDENTIFICATION</scope>
    <source>
        <strain evidence="7">11010-0011.00</strain>
        <tissue evidence="7">Whole body</tissue>
    </source>
</reference>
<feature type="region of interest" description="Disordered" evidence="4">
    <location>
        <begin position="161"/>
        <end position="180"/>
    </location>
</feature>
<dbReference type="GO" id="GO:0008083">
    <property type="term" value="F:growth factor activity"/>
    <property type="evidence" value="ECO:0007669"/>
    <property type="project" value="TreeGrafter"/>
</dbReference>
<evidence type="ECO:0000259" key="5">
    <source>
        <dbReference type="Pfam" id="PF16077"/>
    </source>
</evidence>
<dbReference type="SUPFAM" id="SSF57501">
    <property type="entry name" value="Cystine-knot cytokines"/>
    <property type="match status" value="1"/>
</dbReference>
<dbReference type="PANTHER" id="PTHR23199:SF12">
    <property type="entry name" value="NEUROTROPHIN 1-RELATED"/>
    <property type="match status" value="1"/>
</dbReference>
<feature type="compositionally biased region" description="Low complexity" evidence="4">
    <location>
        <begin position="18"/>
        <end position="35"/>
    </location>
</feature>
<keyword evidence="2" id="KW-1015">Disulfide bond</keyword>
<feature type="compositionally biased region" description="Low complexity" evidence="4">
    <location>
        <begin position="100"/>
        <end position="113"/>
    </location>
</feature>
<evidence type="ECO:0000313" key="7">
    <source>
        <dbReference type="RefSeq" id="XP_030370797.1"/>
    </source>
</evidence>
<dbReference type="FunFam" id="2.10.90.10:FF:000056">
    <property type="entry name" value="Protein spaetzle"/>
    <property type="match status" value="1"/>
</dbReference>
<name>A0A6J2T783_DROLE</name>
<gene>
    <name evidence="7" type="primary">LOC115621318</name>
</gene>
<organism evidence="6 7">
    <name type="scientific">Drosophila lebanonensis</name>
    <name type="common">Fruit fly</name>
    <name type="synonym">Scaptodrosophila lebanonensis</name>
    <dbReference type="NCBI Taxonomy" id="7225"/>
    <lineage>
        <taxon>Eukaryota</taxon>
        <taxon>Metazoa</taxon>
        <taxon>Ecdysozoa</taxon>
        <taxon>Arthropoda</taxon>
        <taxon>Hexapoda</taxon>
        <taxon>Insecta</taxon>
        <taxon>Pterygota</taxon>
        <taxon>Neoptera</taxon>
        <taxon>Endopterygota</taxon>
        <taxon>Diptera</taxon>
        <taxon>Brachycera</taxon>
        <taxon>Muscomorpha</taxon>
        <taxon>Ephydroidea</taxon>
        <taxon>Drosophilidae</taxon>
        <taxon>Scaptodrosophila</taxon>
    </lineage>
</organism>
<dbReference type="OrthoDB" id="6359065at2759"/>
<keyword evidence="3" id="KW-0325">Glycoprotein</keyword>
<keyword evidence="6" id="KW-1185">Reference proteome</keyword>
<dbReference type="Gene3D" id="2.10.90.10">
    <property type="entry name" value="Cystine-knot cytokines"/>
    <property type="match status" value="1"/>
</dbReference>
<evidence type="ECO:0000256" key="1">
    <source>
        <dbReference type="ARBA" id="ARBA00022729"/>
    </source>
</evidence>
<dbReference type="GO" id="GO:0021556">
    <property type="term" value="P:central nervous system formation"/>
    <property type="evidence" value="ECO:0007669"/>
    <property type="project" value="TreeGrafter"/>
</dbReference>
<sequence>MRSRAEAAQEGGVPAGTQQQQSEQQPQQQQQHQQQRPVNALAAKSLDDRIKDIFIISEGKGVTLFNTTSTDDASFMPIPTMLGDQPGPSFVGQAYTLTDQQAQQKEQQQEQIPIPMPNPQPNHYHQYQSLTNEQQTFKVQRSPDGKLSLVFNDPLVSLQQTAQQPQPNVQQPSKKPRQPISDTFVFPDQTAIHRPVTPAPLPVDTGSHQCADGFKESRSFCTKVKNYPDISNLKDVLSRNFAGFFSDEQQPVELGVRMDGSEQVLCKSRTKYLYPELGQSLDQSWHVIVNTEEFKQGIRVEECEDEGQPCNFLDSFYNNYQPVCKQHYILKHLATINNSTGGETTVRKSPIKIPSCCKCVIKTTIGGL</sequence>